<reference evidence="5 6" key="1">
    <citation type="submission" date="2021-02" db="EMBL/GenBank/DDBJ databases">
        <title>Plant Genome Project.</title>
        <authorList>
            <person name="Zhang R.-G."/>
        </authorList>
    </citation>
    <scope>NUCLEOTIDE SEQUENCE [LARGE SCALE GENOMIC DNA]</scope>
    <source>
        <tissue evidence="5">Leaves</tissue>
    </source>
</reference>
<dbReference type="PANTHER" id="PTHR22975:SF9">
    <property type="entry name" value="ECHINUS SPLICE FORM 3"/>
    <property type="match status" value="1"/>
</dbReference>
<evidence type="ECO:0000313" key="5">
    <source>
        <dbReference type="EMBL" id="KAH7553993.1"/>
    </source>
</evidence>
<dbReference type="Pfam" id="PF04780">
    <property type="entry name" value="DUF629"/>
    <property type="match status" value="1"/>
</dbReference>
<gene>
    <name evidence="5" type="ORF">JRO89_XS12G0091700</name>
</gene>
<dbReference type="InterPro" id="IPR013087">
    <property type="entry name" value="Znf_C2H2_type"/>
</dbReference>
<proteinExistence type="predicted"/>
<sequence>MCKKNPSSDSPHKQPPLTPPSTTVDQPFQPPTPSVEAVDLEIIQAIVRAVAPLKSKEHEKALNFIRDSIFFNPLSGQLHYTEGRIHLSLADNAAGDDVAKVKHLEDGVRAAQLAAELLPNSLHCARLLVDLLYDLAFFNKEWERVEEACDRGLAIEDSIDFGVRDLFGHDLDDQLRFEENLKWLEEVKSQENLEFAAKKTVEVVNTEDEEEEDSEVDINHLMMATDRRKKQIMKKLKDNNEDILRYKGFWNITLSVDKKRSFRKVNIEELENHLKSLKDKLAVGLLLEAIDFAKQHKTWKFWECYACVKKFADYELYRNHFWEVHWMGCRRYWVLSEEFMKESIDIILNGVWKPVDTNEVMKSEKGLDECKSSLVEEIPRKISKSDTNESSETSLHGPKWPFCDDIERLEILGSIRTIFLLLLKNRCLVPILVLWAIEYTEDQFETRIQLSQQYMNLGMKALQIICFLGASQLTEILTFLKDVAHTCSLTENIEMDNSMDENLNDHHMFYIKERVLFSSDLSCLLLDERVLRGELNATNYFNAVVGDDSVLSFSADECEDNVLPDSDNIVSWLYMGFNCGEVLELWTSLRDYRRRQAKKSRRVFLETISVLPKICARNDENPSKLMAVPIVESIFLKETITREKSKEYEPQLYMDLLKQRQKKLQEISKNSFAKYELDVISEVLKEAQEVLSRDQSGGCVEEESRVQECAKRKDNCIEKALRRLKMQLLKDLSFHDTVIFRRLAAFHQYELELTNMSVCDYRSIIMPMLKSFLQSHLKDLYEDAEEKSKAAEEALLAEVALEAEKNINNDSDNVKQKQNKKKKKKKNKNLRKAIESDEPKQLTAADEYLENQRQFEHEASLEANASGTGNEAADNRE</sequence>
<keyword evidence="6" id="KW-1185">Reference proteome</keyword>
<feature type="region of interest" description="Disordered" evidence="3">
    <location>
        <begin position="1"/>
        <end position="31"/>
    </location>
</feature>
<feature type="compositionally biased region" description="Basic residues" evidence="3">
    <location>
        <begin position="817"/>
        <end position="831"/>
    </location>
</feature>
<dbReference type="InterPro" id="IPR052398">
    <property type="entry name" value="Ubiquitin_hydrolase_53/54"/>
</dbReference>
<feature type="domain" description="C2H2-type" evidence="4">
    <location>
        <begin position="304"/>
        <end position="325"/>
    </location>
</feature>
<dbReference type="EMBL" id="JAFEMO010000012">
    <property type="protein sequence ID" value="KAH7553993.1"/>
    <property type="molecule type" value="Genomic_DNA"/>
</dbReference>
<dbReference type="PANTHER" id="PTHR22975">
    <property type="entry name" value="UBIQUITIN SPECIFIC PROTEINASE"/>
    <property type="match status" value="1"/>
</dbReference>
<evidence type="ECO:0000256" key="2">
    <source>
        <dbReference type="ARBA" id="ARBA00022801"/>
    </source>
</evidence>
<evidence type="ECO:0000256" key="1">
    <source>
        <dbReference type="ARBA" id="ARBA00022786"/>
    </source>
</evidence>
<dbReference type="InterPro" id="IPR006865">
    <property type="entry name" value="DUF629"/>
</dbReference>
<evidence type="ECO:0000259" key="4">
    <source>
        <dbReference type="PROSITE" id="PS00028"/>
    </source>
</evidence>
<feature type="region of interest" description="Disordered" evidence="3">
    <location>
        <begin position="809"/>
        <end position="877"/>
    </location>
</feature>
<dbReference type="PROSITE" id="PS00028">
    <property type="entry name" value="ZINC_FINGER_C2H2_1"/>
    <property type="match status" value="1"/>
</dbReference>
<evidence type="ECO:0000313" key="6">
    <source>
        <dbReference type="Proteomes" id="UP000827721"/>
    </source>
</evidence>
<protein>
    <recommendedName>
        <fullName evidence="4">C2H2-type domain-containing protein</fullName>
    </recommendedName>
</protein>
<keyword evidence="1" id="KW-0833">Ubl conjugation pathway</keyword>
<organism evidence="5 6">
    <name type="scientific">Xanthoceras sorbifolium</name>
    <dbReference type="NCBI Taxonomy" id="99658"/>
    <lineage>
        <taxon>Eukaryota</taxon>
        <taxon>Viridiplantae</taxon>
        <taxon>Streptophyta</taxon>
        <taxon>Embryophyta</taxon>
        <taxon>Tracheophyta</taxon>
        <taxon>Spermatophyta</taxon>
        <taxon>Magnoliopsida</taxon>
        <taxon>eudicotyledons</taxon>
        <taxon>Gunneridae</taxon>
        <taxon>Pentapetalae</taxon>
        <taxon>rosids</taxon>
        <taxon>malvids</taxon>
        <taxon>Sapindales</taxon>
        <taxon>Sapindaceae</taxon>
        <taxon>Xanthoceroideae</taxon>
        <taxon>Xanthoceras</taxon>
    </lineage>
</organism>
<evidence type="ECO:0000256" key="3">
    <source>
        <dbReference type="SAM" id="MobiDB-lite"/>
    </source>
</evidence>
<comment type="caution">
    <text evidence="5">The sequence shown here is derived from an EMBL/GenBank/DDBJ whole genome shotgun (WGS) entry which is preliminary data.</text>
</comment>
<keyword evidence="2" id="KW-0378">Hydrolase</keyword>
<name>A0ABQ8HBX7_9ROSI</name>
<accession>A0ABQ8HBX7</accession>
<dbReference type="Proteomes" id="UP000827721">
    <property type="component" value="Unassembled WGS sequence"/>
</dbReference>